<feature type="domain" description="Histidine kinase" evidence="16">
    <location>
        <begin position="232"/>
        <end position="430"/>
    </location>
</feature>
<keyword evidence="8 15" id="KW-0812">Transmembrane</keyword>
<evidence type="ECO:0000256" key="7">
    <source>
        <dbReference type="ARBA" id="ARBA00022679"/>
    </source>
</evidence>
<dbReference type="InterPro" id="IPR003661">
    <property type="entry name" value="HisK_dim/P_dom"/>
</dbReference>
<keyword evidence="7" id="KW-0808">Transferase</keyword>
<dbReference type="SUPFAM" id="SSF55874">
    <property type="entry name" value="ATPase domain of HSP90 chaperone/DNA topoisomerase II/histidine kinase"/>
    <property type="match status" value="1"/>
</dbReference>
<dbReference type="PROSITE" id="PS50885">
    <property type="entry name" value="HAMP"/>
    <property type="match status" value="1"/>
</dbReference>
<keyword evidence="14 15" id="KW-0472">Membrane</keyword>
<dbReference type="InterPro" id="IPR005467">
    <property type="entry name" value="His_kinase_dom"/>
</dbReference>
<keyword evidence="9" id="KW-0547">Nucleotide-binding</keyword>
<dbReference type="Proteomes" id="UP001597295">
    <property type="component" value="Unassembled WGS sequence"/>
</dbReference>
<keyword evidence="4" id="KW-1003">Cell membrane</keyword>
<dbReference type="InterPro" id="IPR003660">
    <property type="entry name" value="HAMP_dom"/>
</dbReference>
<evidence type="ECO:0000256" key="2">
    <source>
        <dbReference type="ARBA" id="ARBA00004429"/>
    </source>
</evidence>
<comment type="subcellular location">
    <subcellularLocation>
        <location evidence="2">Cell inner membrane</location>
        <topology evidence="2">Multi-pass membrane protein</topology>
    </subcellularLocation>
</comment>
<gene>
    <name evidence="18" type="ORF">ACFSM5_16505</name>
</gene>
<organism evidence="18 19">
    <name type="scientific">Lacibacterium aquatile</name>
    <dbReference type="NCBI Taxonomy" id="1168082"/>
    <lineage>
        <taxon>Bacteria</taxon>
        <taxon>Pseudomonadati</taxon>
        <taxon>Pseudomonadota</taxon>
        <taxon>Alphaproteobacteria</taxon>
        <taxon>Rhodospirillales</taxon>
        <taxon>Rhodospirillaceae</taxon>
    </lineage>
</organism>
<comment type="catalytic activity">
    <reaction evidence="1">
        <text>ATP + protein L-histidine = ADP + protein N-phospho-L-histidine.</text>
        <dbReference type="EC" id="2.7.13.3"/>
    </reaction>
</comment>
<dbReference type="InterPro" id="IPR036890">
    <property type="entry name" value="HATPase_C_sf"/>
</dbReference>
<keyword evidence="5" id="KW-0997">Cell inner membrane</keyword>
<feature type="transmembrane region" description="Helical" evidence="15">
    <location>
        <begin position="149"/>
        <end position="171"/>
    </location>
</feature>
<dbReference type="Gene3D" id="1.10.287.130">
    <property type="match status" value="1"/>
</dbReference>
<dbReference type="PRINTS" id="PR00344">
    <property type="entry name" value="BCTRLSENSOR"/>
</dbReference>
<dbReference type="InterPro" id="IPR003594">
    <property type="entry name" value="HATPase_dom"/>
</dbReference>
<evidence type="ECO:0000256" key="3">
    <source>
        <dbReference type="ARBA" id="ARBA00012438"/>
    </source>
</evidence>
<evidence type="ECO:0000313" key="19">
    <source>
        <dbReference type="Proteomes" id="UP001597295"/>
    </source>
</evidence>
<keyword evidence="13" id="KW-0902">Two-component regulatory system</keyword>
<dbReference type="EMBL" id="JBHUIP010000013">
    <property type="protein sequence ID" value="MFD2264508.1"/>
    <property type="molecule type" value="Genomic_DNA"/>
</dbReference>
<dbReference type="Pfam" id="PF02518">
    <property type="entry name" value="HATPase_c"/>
    <property type="match status" value="1"/>
</dbReference>
<evidence type="ECO:0000259" key="16">
    <source>
        <dbReference type="PROSITE" id="PS50109"/>
    </source>
</evidence>
<dbReference type="EC" id="2.7.13.3" evidence="3"/>
<evidence type="ECO:0000256" key="11">
    <source>
        <dbReference type="ARBA" id="ARBA00022840"/>
    </source>
</evidence>
<evidence type="ECO:0000256" key="1">
    <source>
        <dbReference type="ARBA" id="ARBA00000085"/>
    </source>
</evidence>
<evidence type="ECO:0000256" key="15">
    <source>
        <dbReference type="SAM" id="Phobius"/>
    </source>
</evidence>
<keyword evidence="6" id="KW-0597">Phosphoprotein</keyword>
<dbReference type="Pfam" id="PF00512">
    <property type="entry name" value="HisKA"/>
    <property type="match status" value="1"/>
</dbReference>
<evidence type="ECO:0000256" key="4">
    <source>
        <dbReference type="ARBA" id="ARBA00022475"/>
    </source>
</evidence>
<dbReference type="InterPro" id="IPR036097">
    <property type="entry name" value="HisK_dim/P_sf"/>
</dbReference>
<dbReference type="Gene3D" id="3.30.565.10">
    <property type="entry name" value="Histidine kinase-like ATPase, C-terminal domain"/>
    <property type="match status" value="1"/>
</dbReference>
<evidence type="ECO:0000256" key="14">
    <source>
        <dbReference type="ARBA" id="ARBA00023136"/>
    </source>
</evidence>
<accession>A0ABW5DTN6</accession>
<evidence type="ECO:0000256" key="6">
    <source>
        <dbReference type="ARBA" id="ARBA00022553"/>
    </source>
</evidence>
<dbReference type="PROSITE" id="PS50109">
    <property type="entry name" value="HIS_KIN"/>
    <property type="match status" value="1"/>
</dbReference>
<dbReference type="CDD" id="cd00082">
    <property type="entry name" value="HisKA"/>
    <property type="match status" value="1"/>
</dbReference>
<dbReference type="SUPFAM" id="SSF47384">
    <property type="entry name" value="Homodimeric domain of signal transducing histidine kinase"/>
    <property type="match status" value="1"/>
</dbReference>
<dbReference type="RefSeq" id="WP_379877596.1">
    <property type="nucleotide sequence ID" value="NZ_JBHUIP010000013.1"/>
</dbReference>
<dbReference type="SMART" id="SM00388">
    <property type="entry name" value="HisKA"/>
    <property type="match status" value="1"/>
</dbReference>
<dbReference type="GO" id="GO:0005524">
    <property type="term" value="F:ATP binding"/>
    <property type="evidence" value="ECO:0007669"/>
    <property type="project" value="UniProtKB-KW"/>
</dbReference>
<evidence type="ECO:0000256" key="12">
    <source>
        <dbReference type="ARBA" id="ARBA00022989"/>
    </source>
</evidence>
<dbReference type="PANTHER" id="PTHR44936">
    <property type="entry name" value="SENSOR PROTEIN CREC"/>
    <property type="match status" value="1"/>
</dbReference>
<keyword evidence="12 15" id="KW-1133">Transmembrane helix</keyword>
<evidence type="ECO:0000259" key="17">
    <source>
        <dbReference type="PROSITE" id="PS50885"/>
    </source>
</evidence>
<proteinExistence type="predicted"/>
<dbReference type="PANTHER" id="PTHR44936:SF5">
    <property type="entry name" value="SENSOR HISTIDINE KINASE ENVZ"/>
    <property type="match status" value="1"/>
</dbReference>
<evidence type="ECO:0000256" key="13">
    <source>
        <dbReference type="ARBA" id="ARBA00023012"/>
    </source>
</evidence>
<dbReference type="InterPro" id="IPR050980">
    <property type="entry name" value="2C_sensor_his_kinase"/>
</dbReference>
<sequence>MPRGLFARSLLIIVAPLVLLQVIATWAFFDQHLSTVSRRLAQAVAGDIAVAIQLWNGAKDDADRQAALDQVGSALWMPLRFEPDAILSNEGNRRSSYVSRTMADAVREMVRRPAEIDDTNGERVHIAVQLPNGILHANVSRKRLFSASAYAFVLWMVGSSFILLTVAGLFMRNQIRPVQRLADAAERFGKGQGVGAFKPEGALEIRRASIEFLRMRERIQRQIHQRTEMLAGVSHDLRTPLTRLKLELAMLGASNDLEAAKADLVEMEGMLDAYLAFVRGEGGEESEEVDLVDLIQDLAAAYRRSGGEITLDLPESLRMVLRPMAIGRAITNLVGNAGKYARRSVVLSVQTQGGSALIHVDDDGPGIPEHQIEEVFRPFRRLSEARTLDGSASVGLGLTITRDLVRGHGGDVLLGKSPLGGLRATIRLPL</sequence>
<evidence type="ECO:0000256" key="5">
    <source>
        <dbReference type="ARBA" id="ARBA00022519"/>
    </source>
</evidence>
<evidence type="ECO:0000313" key="18">
    <source>
        <dbReference type="EMBL" id="MFD2264508.1"/>
    </source>
</evidence>
<feature type="transmembrane region" description="Helical" evidence="15">
    <location>
        <begin position="6"/>
        <end position="29"/>
    </location>
</feature>
<evidence type="ECO:0000256" key="10">
    <source>
        <dbReference type="ARBA" id="ARBA00022777"/>
    </source>
</evidence>
<dbReference type="InterPro" id="IPR004358">
    <property type="entry name" value="Sig_transdc_His_kin-like_C"/>
</dbReference>
<comment type="caution">
    <text evidence="18">The sequence shown here is derived from an EMBL/GenBank/DDBJ whole genome shotgun (WGS) entry which is preliminary data.</text>
</comment>
<keyword evidence="11 18" id="KW-0067">ATP-binding</keyword>
<keyword evidence="19" id="KW-1185">Reference proteome</keyword>
<feature type="domain" description="HAMP" evidence="17">
    <location>
        <begin position="172"/>
        <end position="224"/>
    </location>
</feature>
<reference evidence="19" key="1">
    <citation type="journal article" date="2019" name="Int. J. Syst. Evol. Microbiol.">
        <title>The Global Catalogue of Microorganisms (GCM) 10K type strain sequencing project: providing services to taxonomists for standard genome sequencing and annotation.</title>
        <authorList>
            <consortium name="The Broad Institute Genomics Platform"/>
            <consortium name="The Broad Institute Genome Sequencing Center for Infectious Disease"/>
            <person name="Wu L."/>
            <person name="Ma J."/>
        </authorList>
    </citation>
    <scope>NUCLEOTIDE SEQUENCE [LARGE SCALE GENOMIC DNA]</scope>
    <source>
        <strain evidence="19">CGMCC 1.19062</strain>
    </source>
</reference>
<dbReference type="SMART" id="SM00387">
    <property type="entry name" value="HATPase_c"/>
    <property type="match status" value="1"/>
</dbReference>
<evidence type="ECO:0000256" key="8">
    <source>
        <dbReference type="ARBA" id="ARBA00022692"/>
    </source>
</evidence>
<evidence type="ECO:0000256" key="9">
    <source>
        <dbReference type="ARBA" id="ARBA00022741"/>
    </source>
</evidence>
<name>A0ABW5DTN6_9PROT</name>
<keyword evidence="10" id="KW-0418">Kinase</keyword>
<protein>
    <recommendedName>
        <fullName evidence="3">histidine kinase</fullName>
        <ecNumber evidence="3">2.7.13.3</ecNumber>
    </recommendedName>
</protein>